<dbReference type="EMBL" id="KL363183">
    <property type="protein sequence ID" value="KFD58722.1"/>
    <property type="molecule type" value="Genomic_DNA"/>
</dbReference>
<dbReference type="GO" id="GO:0005869">
    <property type="term" value="C:dynactin complex"/>
    <property type="evidence" value="ECO:0007669"/>
    <property type="project" value="InterPro"/>
</dbReference>
<protein>
    <submittedName>
        <fullName evidence="1">Uncharacterized protein</fullName>
    </submittedName>
</protein>
<dbReference type="EMBL" id="KL367479">
    <property type="protein sequence ID" value="KFD72004.1"/>
    <property type="molecule type" value="Genomic_DNA"/>
</dbReference>
<gene>
    <name evidence="1" type="ORF">M513_00415</name>
    <name evidence="2" type="ORF">M514_00415</name>
</gene>
<organism evidence="1 3">
    <name type="scientific">Trichuris suis</name>
    <name type="common">pig whipworm</name>
    <dbReference type="NCBI Taxonomy" id="68888"/>
    <lineage>
        <taxon>Eukaryota</taxon>
        <taxon>Metazoa</taxon>
        <taxon>Ecdysozoa</taxon>
        <taxon>Nematoda</taxon>
        <taxon>Enoplea</taxon>
        <taxon>Dorylaimia</taxon>
        <taxon>Trichinellida</taxon>
        <taxon>Trichuridae</taxon>
        <taxon>Trichuris</taxon>
    </lineage>
</organism>
<accession>A0A085MNC6</accession>
<keyword evidence="3" id="KW-1185">Reference proteome</keyword>
<dbReference type="Proteomes" id="UP000030758">
    <property type="component" value="Unassembled WGS sequence"/>
</dbReference>
<name>A0A085MNC6_9BILA</name>
<dbReference type="PANTHER" id="PTHR28360:SF1">
    <property type="entry name" value="DYNACTIN SUBUNIT 3"/>
    <property type="match status" value="1"/>
</dbReference>
<dbReference type="GO" id="GO:0061640">
    <property type="term" value="P:cytoskeleton-dependent cytokinesis"/>
    <property type="evidence" value="ECO:0007669"/>
    <property type="project" value="InterPro"/>
</dbReference>
<dbReference type="PANTHER" id="PTHR28360">
    <property type="entry name" value="DYNACTIN SUBUNIT 3"/>
    <property type="match status" value="1"/>
</dbReference>
<proteinExistence type="predicted"/>
<reference evidence="1 3" key="1">
    <citation type="journal article" date="2014" name="Nat. Genet.">
        <title>Genome and transcriptome of the porcine whipworm Trichuris suis.</title>
        <authorList>
            <person name="Jex A.R."/>
            <person name="Nejsum P."/>
            <person name="Schwarz E.M."/>
            <person name="Hu L."/>
            <person name="Young N.D."/>
            <person name="Hall R.S."/>
            <person name="Korhonen P.K."/>
            <person name="Liao S."/>
            <person name="Thamsborg S."/>
            <person name="Xia J."/>
            <person name="Xu P."/>
            <person name="Wang S."/>
            <person name="Scheerlinck J.P."/>
            <person name="Hofmann A."/>
            <person name="Sternberg P.W."/>
            <person name="Wang J."/>
            <person name="Gasser R.B."/>
        </authorList>
    </citation>
    <scope>NUCLEOTIDE SEQUENCE [LARGE SCALE GENOMIC DNA]</scope>
    <source>
        <strain evidence="2">DCEP-RM93F</strain>
        <strain evidence="1">DCEP-RM93M</strain>
    </source>
</reference>
<dbReference type="Pfam" id="PF07426">
    <property type="entry name" value="Dynactin_p22"/>
    <property type="match status" value="1"/>
</dbReference>
<dbReference type="InterPro" id="IPR009991">
    <property type="entry name" value="DCTN3"/>
</dbReference>
<evidence type="ECO:0000313" key="3">
    <source>
        <dbReference type="Proteomes" id="UP000030764"/>
    </source>
</evidence>
<dbReference type="Proteomes" id="UP000030764">
    <property type="component" value="Unassembled WGS sequence"/>
</dbReference>
<evidence type="ECO:0000313" key="2">
    <source>
        <dbReference type="EMBL" id="KFD72004.1"/>
    </source>
</evidence>
<evidence type="ECO:0000313" key="1">
    <source>
        <dbReference type="EMBL" id="KFD58722.1"/>
    </source>
</evidence>
<sequence length="212" mass="24429">MLRFSVTREHHLRSGRTVVQSLTISTVMEVFNQLESRITRLERLLQRDKEDNDPEKAASLVQSIEEIRERVSQATTAHESINKSMEQLQNPLLSVTRKPSAQNVLSTNAKMHFIKILADKMENMAHQLEAVQKMAPVLDSEHIRNATSMTSQANSLAADQRAIEMDIREFCSEAEQVQRNYMAFVNVMSRCFVHWDDRISKLEESMLSPREE</sequence>
<dbReference type="AlphaFoldDB" id="A0A085MNC6"/>